<protein>
    <recommendedName>
        <fullName evidence="3">Alpha 1,4-glycosyltransferase domain-containing protein</fullName>
    </recommendedName>
</protein>
<keyword evidence="2" id="KW-1185">Reference proteome</keyword>
<dbReference type="Gene3D" id="3.90.550.20">
    <property type="match status" value="1"/>
</dbReference>
<dbReference type="Proteomes" id="UP000284202">
    <property type="component" value="Unassembled WGS sequence"/>
</dbReference>
<gene>
    <name evidence="1" type="ORF">D3P04_02940</name>
</gene>
<dbReference type="OrthoDB" id="5354021at2"/>
<evidence type="ECO:0008006" key="3">
    <source>
        <dbReference type="Google" id="ProtNLM"/>
    </source>
</evidence>
<proteinExistence type="predicted"/>
<name>A0A418T430_9RHOB</name>
<evidence type="ECO:0000313" key="1">
    <source>
        <dbReference type="EMBL" id="RJE87897.1"/>
    </source>
</evidence>
<comment type="caution">
    <text evidence="1">The sequence shown here is derived from an EMBL/GenBank/DDBJ whole genome shotgun (WGS) entry which is preliminary data.</text>
</comment>
<accession>A0A418T430</accession>
<sequence length="277" mass="30716">MTGWTLPVATFWAGEPISFVEQMVIRSYLDQGCDFTIYLAEPVAGIPEGARIADAAEIMPKPAFVSDPPTRKELAVWSDLFRVALLRKRQVVWVDADAYCVRPFELEGGYGFGLNGEGGVLSGVMALPPESPTLLWMDEFLSAEILEPPWVKPFLIQQRRKKGTLGPDSLNWGDTGPRLLTYALQQCGEFERALPKSVFYPLFRQTLSRLWTPGMSDRGIVADNTQSVHIFGYTKRAMVTHWNGLPPPGSWLARTAERHGIDPAAAPATGMPLPQRT</sequence>
<organism evidence="1 2">
    <name type="scientific">Paracoccus onubensis</name>
    <dbReference type="NCBI Taxonomy" id="1675788"/>
    <lineage>
        <taxon>Bacteria</taxon>
        <taxon>Pseudomonadati</taxon>
        <taxon>Pseudomonadota</taxon>
        <taxon>Alphaproteobacteria</taxon>
        <taxon>Rhodobacterales</taxon>
        <taxon>Paracoccaceae</taxon>
        <taxon>Paracoccus</taxon>
    </lineage>
</organism>
<dbReference type="AlphaFoldDB" id="A0A418T430"/>
<dbReference type="RefSeq" id="WP_119745804.1">
    <property type="nucleotide sequence ID" value="NZ_QZCG01000002.1"/>
</dbReference>
<reference evidence="2" key="1">
    <citation type="submission" date="2018-09" db="EMBL/GenBank/DDBJ databases">
        <title>Acidovorax cavernicola nov. sp. isolated from Gruta de las Maravillas (Aracena, Spain).</title>
        <authorList>
            <person name="Jurado V."/>
            <person name="Gutierrez-Patricio S."/>
            <person name="Gonzalez-Pimentel J.L."/>
            <person name="Miller A.Z."/>
            <person name="Laiz L."/>
            <person name="Saiz-Jimenez C."/>
        </authorList>
    </citation>
    <scope>NUCLEOTIDE SEQUENCE [LARGE SCALE GENOMIC DNA]</scope>
    <source>
        <strain evidence="2">1011MAR3C25</strain>
    </source>
</reference>
<dbReference type="EMBL" id="QZCG01000002">
    <property type="protein sequence ID" value="RJE87897.1"/>
    <property type="molecule type" value="Genomic_DNA"/>
</dbReference>
<evidence type="ECO:0000313" key="2">
    <source>
        <dbReference type="Proteomes" id="UP000284202"/>
    </source>
</evidence>